<sequence length="260" mass="29248">MALTNTLRRVASRAVPFASRVFQATTPRYAHRGSALFSAVNRRFDLSHSVFKSSLPSTFHHFSTRPASDESLLKVIQDEIQCAVDADENIDKVEELPSNFPFKLEDNPGLQTVTLTREYQGETIVVEVEMPSTVTGNYEENDDDDGDAGDEKAAQSQLPLVVRVSKSHGPCLEFGCTAYPDDIVIDSLSVKDPDASEDEIAYEGPEFTELDENLQKAFHKYLEIRGVKPSTTNFLHEYMINKDSKEYVMWLKNLKKFVEA</sequence>
<protein>
    <recommendedName>
        <fullName evidence="4">Mitochondrial glycoprotein</fullName>
    </recommendedName>
</protein>
<keyword evidence="3" id="KW-1185">Reference proteome</keyword>
<dbReference type="InParanoid" id="A0A068TVU0"/>
<dbReference type="Proteomes" id="UP000295252">
    <property type="component" value="Chromosome IV"/>
</dbReference>
<dbReference type="PANTHER" id="PTHR10826">
    <property type="entry name" value="COMPLEMENT COMPONENT 1"/>
    <property type="match status" value="1"/>
</dbReference>
<dbReference type="InterPro" id="IPR003428">
    <property type="entry name" value="MAM33"/>
</dbReference>
<dbReference type="SUPFAM" id="SSF54529">
    <property type="entry name" value="Mitochondrial glycoprotein MAM33-like"/>
    <property type="match status" value="1"/>
</dbReference>
<dbReference type="PhylomeDB" id="A0A068TVU0"/>
<feature type="region of interest" description="Disordered" evidence="1">
    <location>
        <begin position="131"/>
        <end position="154"/>
    </location>
</feature>
<dbReference type="AlphaFoldDB" id="A0A068TVU0"/>
<dbReference type="Gramene" id="CDP00142">
    <property type="protein sequence ID" value="CDP00142"/>
    <property type="gene ID" value="GSCOC_T00029951001"/>
</dbReference>
<dbReference type="Pfam" id="PF02330">
    <property type="entry name" value="MAM33"/>
    <property type="match status" value="1"/>
</dbReference>
<dbReference type="InterPro" id="IPR036561">
    <property type="entry name" value="MAM33_sf"/>
</dbReference>
<dbReference type="GO" id="GO:0005759">
    <property type="term" value="C:mitochondrial matrix"/>
    <property type="evidence" value="ECO:0007669"/>
    <property type="project" value="InterPro"/>
</dbReference>
<dbReference type="FunFam" id="3.10.280.10:FF:000002">
    <property type="entry name" value="Mitochondrial glycoprotein family protein"/>
    <property type="match status" value="1"/>
</dbReference>
<dbReference type="STRING" id="49390.A0A068TVU0"/>
<evidence type="ECO:0000256" key="1">
    <source>
        <dbReference type="SAM" id="MobiDB-lite"/>
    </source>
</evidence>
<gene>
    <name evidence="2" type="ORF">GSCOC_T00029951001</name>
</gene>
<accession>A0A068TVU0</accession>
<organism evidence="2 3">
    <name type="scientific">Coffea canephora</name>
    <name type="common">Robusta coffee</name>
    <dbReference type="NCBI Taxonomy" id="49390"/>
    <lineage>
        <taxon>Eukaryota</taxon>
        <taxon>Viridiplantae</taxon>
        <taxon>Streptophyta</taxon>
        <taxon>Embryophyta</taxon>
        <taxon>Tracheophyta</taxon>
        <taxon>Spermatophyta</taxon>
        <taxon>Magnoliopsida</taxon>
        <taxon>eudicotyledons</taxon>
        <taxon>Gunneridae</taxon>
        <taxon>Pentapetalae</taxon>
        <taxon>asterids</taxon>
        <taxon>lamiids</taxon>
        <taxon>Gentianales</taxon>
        <taxon>Rubiaceae</taxon>
        <taxon>Ixoroideae</taxon>
        <taxon>Gardenieae complex</taxon>
        <taxon>Bertiereae - Coffeeae clade</taxon>
        <taxon>Coffeeae</taxon>
        <taxon>Coffea</taxon>
    </lineage>
</organism>
<evidence type="ECO:0000313" key="2">
    <source>
        <dbReference type="EMBL" id="CDP00142.1"/>
    </source>
</evidence>
<evidence type="ECO:0008006" key="4">
    <source>
        <dbReference type="Google" id="ProtNLM"/>
    </source>
</evidence>
<name>A0A068TVU0_COFCA</name>
<feature type="compositionally biased region" description="Acidic residues" evidence="1">
    <location>
        <begin position="139"/>
        <end position="148"/>
    </location>
</feature>
<dbReference type="FunCoup" id="A0A068TVU0">
    <property type="interactions" value="1005"/>
</dbReference>
<reference evidence="3" key="1">
    <citation type="journal article" date="2014" name="Science">
        <title>The coffee genome provides insight into the convergent evolution of caffeine biosynthesis.</title>
        <authorList>
            <person name="Denoeud F."/>
            <person name="Carretero-Paulet L."/>
            <person name="Dereeper A."/>
            <person name="Droc G."/>
            <person name="Guyot R."/>
            <person name="Pietrella M."/>
            <person name="Zheng C."/>
            <person name="Alberti A."/>
            <person name="Anthony F."/>
            <person name="Aprea G."/>
            <person name="Aury J.M."/>
            <person name="Bento P."/>
            <person name="Bernard M."/>
            <person name="Bocs S."/>
            <person name="Campa C."/>
            <person name="Cenci A."/>
            <person name="Combes M.C."/>
            <person name="Crouzillat D."/>
            <person name="Da Silva C."/>
            <person name="Daddiego L."/>
            <person name="De Bellis F."/>
            <person name="Dussert S."/>
            <person name="Garsmeur O."/>
            <person name="Gayraud T."/>
            <person name="Guignon V."/>
            <person name="Jahn K."/>
            <person name="Jamilloux V."/>
            <person name="Joet T."/>
            <person name="Labadie K."/>
            <person name="Lan T."/>
            <person name="Leclercq J."/>
            <person name="Lepelley M."/>
            <person name="Leroy T."/>
            <person name="Li L.T."/>
            <person name="Librado P."/>
            <person name="Lopez L."/>
            <person name="Munoz A."/>
            <person name="Noel B."/>
            <person name="Pallavicini A."/>
            <person name="Perrotta G."/>
            <person name="Poncet V."/>
            <person name="Pot D."/>
            <person name="Priyono X."/>
            <person name="Rigoreau M."/>
            <person name="Rouard M."/>
            <person name="Rozas J."/>
            <person name="Tranchant-Dubreuil C."/>
            <person name="VanBuren R."/>
            <person name="Zhang Q."/>
            <person name="Andrade A.C."/>
            <person name="Argout X."/>
            <person name="Bertrand B."/>
            <person name="de Kochko A."/>
            <person name="Graziosi G."/>
            <person name="Henry R.J."/>
            <person name="Jayarama X."/>
            <person name="Ming R."/>
            <person name="Nagai C."/>
            <person name="Rounsley S."/>
            <person name="Sankoff D."/>
            <person name="Giuliano G."/>
            <person name="Albert V.A."/>
            <person name="Wincker P."/>
            <person name="Lashermes P."/>
        </authorList>
    </citation>
    <scope>NUCLEOTIDE SEQUENCE [LARGE SCALE GENOMIC DNA]</scope>
    <source>
        <strain evidence="3">cv. DH200-94</strain>
    </source>
</reference>
<dbReference type="Gene3D" id="3.10.280.10">
    <property type="entry name" value="Mitochondrial glycoprotein"/>
    <property type="match status" value="1"/>
</dbReference>
<dbReference type="OrthoDB" id="278212at2759"/>
<evidence type="ECO:0000313" key="3">
    <source>
        <dbReference type="Proteomes" id="UP000295252"/>
    </source>
</evidence>
<dbReference type="OMA" id="RWLNNVK"/>
<dbReference type="PANTHER" id="PTHR10826:SF41">
    <property type="entry name" value="MITOCHONDRIAL GLYCOPROTEIN FAMILY PROTEIN"/>
    <property type="match status" value="1"/>
</dbReference>
<dbReference type="EMBL" id="HG739088">
    <property type="protein sequence ID" value="CDP00142.1"/>
    <property type="molecule type" value="Genomic_DNA"/>
</dbReference>
<proteinExistence type="predicted"/>